<protein>
    <recommendedName>
        <fullName evidence="4">DUF4239 domain-containing protein</fullName>
    </recommendedName>
</protein>
<keyword evidence="1" id="KW-1133">Transmembrane helix</keyword>
<dbReference type="OrthoDB" id="4760162at2"/>
<evidence type="ECO:0000256" key="1">
    <source>
        <dbReference type="SAM" id="Phobius"/>
    </source>
</evidence>
<dbReference type="InterPro" id="IPR025333">
    <property type="entry name" value="DUF4239"/>
</dbReference>
<dbReference type="RefSeq" id="WP_150781013.1">
    <property type="nucleotide sequence ID" value="NZ_CABVIH010000019.1"/>
</dbReference>
<dbReference type="Proteomes" id="UP000375525">
    <property type="component" value="Unassembled WGS sequence"/>
</dbReference>
<proteinExistence type="predicted"/>
<name>A0A5E7M8N3_PSEFL</name>
<gene>
    <name evidence="2" type="ORF">PS880_03845</name>
</gene>
<feature type="transmembrane region" description="Helical" evidence="1">
    <location>
        <begin position="208"/>
        <end position="226"/>
    </location>
</feature>
<dbReference type="AlphaFoldDB" id="A0A5E7M8N3"/>
<feature type="transmembrane region" description="Helical" evidence="1">
    <location>
        <begin position="44"/>
        <end position="61"/>
    </location>
</feature>
<feature type="transmembrane region" description="Helical" evidence="1">
    <location>
        <begin position="181"/>
        <end position="202"/>
    </location>
</feature>
<evidence type="ECO:0000313" key="3">
    <source>
        <dbReference type="Proteomes" id="UP000375525"/>
    </source>
</evidence>
<keyword evidence="1" id="KW-0472">Membrane</keyword>
<evidence type="ECO:0000313" key="2">
    <source>
        <dbReference type="EMBL" id="VVP21358.1"/>
    </source>
</evidence>
<keyword evidence="1" id="KW-0812">Transmembrane</keyword>
<sequence length="253" mass="27437">MSHFLIALIAFACVFGSALLGLYVRKVLPAHHLSDESISVVKQAIGLIATMAALVLGLLISSAKDTYEKTRTDLTVNAARVYQFDRVLARYGPETQDIRALVKRNYAVVIELVASHDSATISQLDSPEVIGRSDALRQKIDDLKPGNDTQRALKASAQEIADDVLAARWLTQLQAHGSVPVLFLIILVAWLSIIFGAFGVFAPYNGTVIAAFFTCALSASTAILLIQEMNRPLDGMIGLSVEPMRETLSRLGQ</sequence>
<dbReference type="EMBL" id="CABVIH010000019">
    <property type="protein sequence ID" value="VVP21358.1"/>
    <property type="molecule type" value="Genomic_DNA"/>
</dbReference>
<evidence type="ECO:0008006" key="4">
    <source>
        <dbReference type="Google" id="ProtNLM"/>
    </source>
</evidence>
<reference evidence="2 3" key="1">
    <citation type="submission" date="2019-09" db="EMBL/GenBank/DDBJ databases">
        <authorList>
            <person name="Chandra G."/>
            <person name="Truman W A."/>
        </authorList>
    </citation>
    <scope>NUCLEOTIDE SEQUENCE [LARGE SCALE GENOMIC DNA]</scope>
    <source>
        <strain evidence="2">PS880</strain>
    </source>
</reference>
<dbReference type="Pfam" id="PF14023">
    <property type="entry name" value="Bestrophin-like"/>
    <property type="match status" value="1"/>
</dbReference>
<accession>A0A5E7M8N3</accession>
<organism evidence="2 3">
    <name type="scientific">Pseudomonas fluorescens</name>
    <dbReference type="NCBI Taxonomy" id="294"/>
    <lineage>
        <taxon>Bacteria</taxon>
        <taxon>Pseudomonadati</taxon>
        <taxon>Pseudomonadota</taxon>
        <taxon>Gammaproteobacteria</taxon>
        <taxon>Pseudomonadales</taxon>
        <taxon>Pseudomonadaceae</taxon>
        <taxon>Pseudomonas</taxon>
    </lineage>
</organism>